<dbReference type="SUPFAM" id="SSF56349">
    <property type="entry name" value="DNA breaking-rejoining enzymes"/>
    <property type="match status" value="1"/>
</dbReference>
<feature type="domain" description="DNA topoisomerase I eukaryotic-type" evidence="10">
    <location>
        <begin position="408"/>
        <end position="857"/>
    </location>
</feature>
<dbReference type="EMBL" id="JAAAIP010000050">
    <property type="protein sequence ID" value="KAG0327697.1"/>
    <property type="molecule type" value="Genomic_DNA"/>
</dbReference>
<dbReference type="PROSITE" id="PS00176">
    <property type="entry name" value="TOPO_IB_1"/>
    <property type="match status" value="1"/>
</dbReference>
<sequence length="884" mass="100492">MSDSEDLPLALRKGQLNDHNPSADDDNIDDSGSDSDTPLGKRKRPAIRKKVIDDEDEDDEDIQSSDSGAPLIKRTRPAVKRKSYKDDSDDDDDGDESYDSPAASKKSNRSNSSLSEARDDSSDSDSDTPLAAKAKSLPKAKANGTSNGTNGTSRAKVAPKYKEESDSDSDAPLAKKAASKKSPTTKPAAKPLKTVKVKTEASSSASRKTMGSDDSKSAASKKRVKDEPDSKTKVKKMKKEEEEEEDEDENAWWLKEGGNEDDSVKWTTLTHNGVYFAPEYIPHGIKMLYDGKPISLAPEVEEVASFFGALLFTEHAENPVFQQNFFKDFSKLAKKHKTVPDITNFKKCDFTPMHEYFQKEKEKKKNMSKEQKQAIKEEKLALDESYGFCYLDGRKEKVGNYRIEPPGLFRGRGKHPKTGCLKLRVHPEQVTLNMSKDATVPKAPHGHKWGKIVHDDTKTWLATWKENVNDSTKYVFLAAGSSLKGQSDFKKFETARALKNEVGNIRQAYLRDLKDKKMFIRQRATALYLIDRLALRAGNEKGEDEADTVGCCSLRFEHVTLEKPNIMHLDFLGKDSIRYQKTMEVDEQVFKNIRLFKREPAQEGDELFDRLKTSELNKHLQSLMKGLTAKVFRTYNASFTFQDQLDKLTPRKGTAAEKLLAYNRANRLVAVLCNHQRAVSKGHAVQMDKIVDKIRAFKYQKMKLKKTILTLEPKLKKKQPELAEPESDLDDEWIEQHEVQLMAKEREKVKLKWEKENEKKKENKEKPLTEKELKTMLKEVDEREKELVKERKSGKVTGARGATVEKCEAQLLKLDERIAATRTAMVDKEENKQTALGTSKINYIDPRISAAWCQKYDVPLEKIFTKTLRDKFKWAMTVDASWEF</sequence>
<feature type="compositionally biased region" description="Acidic residues" evidence="9">
    <location>
        <begin position="241"/>
        <end position="250"/>
    </location>
</feature>
<dbReference type="InterPro" id="IPR014711">
    <property type="entry name" value="TopoI_cat_a-hlx-sub_euk"/>
</dbReference>
<dbReference type="InterPro" id="IPR001631">
    <property type="entry name" value="TopoI"/>
</dbReference>
<dbReference type="GO" id="GO:0007059">
    <property type="term" value="P:chromosome segregation"/>
    <property type="evidence" value="ECO:0007669"/>
    <property type="project" value="TreeGrafter"/>
</dbReference>
<feature type="compositionally biased region" description="Acidic residues" evidence="9">
    <location>
        <begin position="23"/>
        <end position="33"/>
    </location>
</feature>
<dbReference type="FunFam" id="3.90.15.10:FF:000002">
    <property type="entry name" value="DNA topoisomerase I"/>
    <property type="match status" value="1"/>
</dbReference>
<dbReference type="FunFam" id="2.170.11.10:FF:000001">
    <property type="entry name" value="DNA topoisomerase I"/>
    <property type="match status" value="1"/>
</dbReference>
<protein>
    <recommendedName>
        <fullName evidence="7">DNA topoisomerase I</fullName>
        <ecNumber evidence="7">5.6.2.1</ecNumber>
    </recommendedName>
    <alternativeName>
        <fullName evidence="7">DNA topoisomerase 1</fullName>
    </alternativeName>
</protein>
<feature type="coiled-coil region" evidence="8">
    <location>
        <begin position="734"/>
        <end position="824"/>
    </location>
</feature>
<dbReference type="CDD" id="cd00659">
    <property type="entry name" value="Topo_IB_C"/>
    <property type="match status" value="1"/>
</dbReference>
<feature type="compositionally biased region" description="Acidic residues" evidence="9">
    <location>
        <begin position="87"/>
        <end position="98"/>
    </location>
</feature>
<dbReference type="GO" id="GO:0005694">
    <property type="term" value="C:chromosome"/>
    <property type="evidence" value="ECO:0007669"/>
    <property type="project" value="InterPro"/>
</dbReference>
<dbReference type="InterPro" id="IPR011010">
    <property type="entry name" value="DNA_brk_join_enz"/>
</dbReference>
<feature type="compositionally biased region" description="Low complexity" evidence="9">
    <location>
        <begin position="127"/>
        <end position="142"/>
    </location>
</feature>
<dbReference type="GO" id="GO:0006265">
    <property type="term" value="P:DNA topological change"/>
    <property type="evidence" value="ECO:0007669"/>
    <property type="project" value="UniProtKB-UniRule"/>
</dbReference>
<dbReference type="Pfam" id="PF01028">
    <property type="entry name" value="Topoisom_I"/>
    <property type="match status" value="1"/>
</dbReference>
<name>A0A9P6UZD0_9FUNG</name>
<gene>
    <name evidence="11" type="primary">TOP1</name>
    <name evidence="11" type="ORF">BGZ99_007127</name>
</gene>
<feature type="compositionally biased region" description="Acidic residues" evidence="9">
    <location>
        <begin position="53"/>
        <end position="63"/>
    </location>
</feature>
<dbReference type="GO" id="GO:0005730">
    <property type="term" value="C:nucleolus"/>
    <property type="evidence" value="ECO:0007669"/>
    <property type="project" value="TreeGrafter"/>
</dbReference>
<keyword evidence="12" id="KW-1185">Reference proteome</keyword>
<comment type="function">
    <text evidence="7">Releases the supercoiling and torsional tension of DNA introduced during the DNA replication and transcription by transiently cleaving and rejoining one strand of the DNA duplex. Introduces a single-strand break via transesterification at the specific target site 5'-[CT]CCTTp site in duplex DNA. The scissile phosphodiester is attacked by the catalytic tyrosine of the enzyme, resulting in the formation of a DNA-(3'-phosphotyrosyl)-enzyme intermediate and the expulsion of a 5'-OH DNA strand. The free DNA strand then undergoes passage around the unbroken strand thus removing DNA supercoils. Finally, in the religation step, the DNA 5'-OH attacks the covalent intermediate to expel the active-site tyrosine and restore the DNA phosphodiester backbone.</text>
</comment>
<feature type="region of interest" description="Disordered" evidence="9">
    <location>
        <begin position="1"/>
        <end position="251"/>
    </location>
</feature>
<dbReference type="Gene3D" id="3.90.15.10">
    <property type="entry name" value="Topoisomerase I, Chain A, domain 3"/>
    <property type="match status" value="1"/>
</dbReference>
<feature type="compositionally biased region" description="Basic residues" evidence="9">
    <location>
        <begin position="73"/>
        <end position="83"/>
    </location>
</feature>
<accession>A0A9P6UZD0</accession>
<dbReference type="InterPro" id="IPR013500">
    <property type="entry name" value="TopoI_cat_euk"/>
</dbReference>
<dbReference type="Proteomes" id="UP000738325">
    <property type="component" value="Unassembled WGS sequence"/>
</dbReference>
<keyword evidence="8" id="KW-0175">Coiled coil</keyword>
<dbReference type="InterPro" id="IPR013499">
    <property type="entry name" value="TopoI_euk"/>
</dbReference>
<dbReference type="PRINTS" id="PR00416">
    <property type="entry name" value="EUTPISMRASEI"/>
</dbReference>
<dbReference type="InterPro" id="IPR014727">
    <property type="entry name" value="TopoI_cat_a/b-sub_euk"/>
</dbReference>
<dbReference type="Gene3D" id="2.170.11.10">
    <property type="entry name" value="DNA Topoisomerase I, domain 2"/>
    <property type="match status" value="1"/>
</dbReference>
<feature type="compositionally biased region" description="Polar residues" evidence="9">
    <location>
        <begin position="200"/>
        <end position="209"/>
    </location>
</feature>
<keyword evidence="4 6" id="KW-0238">DNA-binding</keyword>
<dbReference type="PANTHER" id="PTHR10290:SF3">
    <property type="entry name" value="DNA TOPOISOMERASE 1"/>
    <property type="match status" value="1"/>
</dbReference>
<evidence type="ECO:0000256" key="8">
    <source>
        <dbReference type="SAM" id="Coils"/>
    </source>
</evidence>
<evidence type="ECO:0000256" key="9">
    <source>
        <dbReference type="SAM" id="MobiDB-lite"/>
    </source>
</evidence>
<dbReference type="PROSITE" id="PS52038">
    <property type="entry name" value="TOPO_IB_2"/>
    <property type="match status" value="1"/>
</dbReference>
<dbReference type="InterPro" id="IPR013030">
    <property type="entry name" value="DNA_topo_DNA_db_N_dom2"/>
</dbReference>
<feature type="compositionally biased region" description="Low complexity" evidence="9">
    <location>
        <begin position="99"/>
        <end position="115"/>
    </location>
</feature>
<dbReference type="EC" id="5.6.2.1" evidence="7"/>
<dbReference type="AlphaFoldDB" id="A0A9P6UZD0"/>
<dbReference type="InterPro" id="IPR025834">
    <property type="entry name" value="TopoI_C_dom"/>
</dbReference>
<reference evidence="11" key="1">
    <citation type="journal article" date="2020" name="Fungal Divers.">
        <title>Resolving the Mortierellaceae phylogeny through synthesis of multi-gene phylogenetics and phylogenomics.</title>
        <authorList>
            <person name="Vandepol N."/>
            <person name="Liber J."/>
            <person name="Desiro A."/>
            <person name="Na H."/>
            <person name="Kennedy M."/>
            <person name="Barry K."/>
            <person name="Grigoriev I.V."/>
            <person name="Miller A.N."/>
            <person name="O'Donnell K."/>
            <person name="Stajich J.E."/>
            <person name="Bonito G."/>
        </authorList>
    </citation>
    <scope>NUCLEOTIDE SEQUENCE</scope>
    <source>
        <strain evidence="11">REB-010B</strain>
    </source>
</reference>
<evidence type="ECO:0000259" key="10">
    <source>
        <dbReference type="SMART" id="SM00435"/>
    </source>
</evidence>
<dbReference type="InterPro" id="IPR036202">
    <property type="entry name" value="TopoI_DNA-bd_euk_N_sf"/>
</dbReference>
<dbReference type="InterPro" id="IPR018521">
    <property type="entry name" value="TopoIB_AS"/>
</dbReference>
<dbReference type="SUPFAM" id="SSF56741">
    <property type="entry name" value="Eukaryotic DNA topoisomerase I, N-terminal DNA-binding fragment"/>
    <property type="match status" value="1"/>
</dbReference>
<evidence type="ECO:0000313" key="12">
    <source>
        <dbReference type="Proteomes" id="UP000738325"/>
    </source>
</evidence>
<feature type="compositionally biased region" description="Basic residues" evidence="9">
    <location>
        <begin position="40"/>
        <end position="49"/>
    </location>
</feature>
<dbReference type="Gene3D" id="1.10.10.41">
    <property type="entry name" value="Yeast DNA topoisomerase - domain 1"/>
    <property type="match status" value="1"/>
</dbReference>
<comment type="similarity">
    <text evidence="2 6 7">Belongs to the type IB topoisomerase family.</text>
</comment>
<feature type="compositionally biased region" description="Low complexity" evidence="9">
    <location>
        <begin position="171"/>
        <end position="194"/>
    </location>
</feature>
<dbReference type="Gene3D" id="1.10.132.10">
    <property type="match status" value="1"/>
</dbReference>
<evidence type="ECO:0000256" key="5">
    <source>
        <dbReference type="ARBA" id="ARBA00023235"/>
    </source>
</evidence>
<proteinExistence type="inferred from homology"/>
<dbReference type="GO" id="GO:0006338">
    <property type="term" value="P:chromatin remodeling"/>
    <property type="evidence" value="ECO:0007669"/>
    <property type="project" value="UniProtKB-ARBA"/>
</dbReference>
<feature type="active site" description="O-(3'-phospho-DNA)-tyrosine intermediate" evidence="6">
    <location>
        <position position="843"/>
    </location>
</feature>
<keyword evidence="3 6" id="KW-0799">Topoisomerase</keyword>
<feature type="compositionally biased region" description="Polar residues" evidence="9">
    <location>
        <begin position="143"/>
        <end position="153"/>
    </location>
</feature>
<dbReference type="InterPro" id="IPR013034">
    <property type="entry name" value="DNA_topo_DNA_db_N_dom1"/>
</dbReference>
<dbReference type="SMART" id="SM00435">
    <property type="entry name" value="TOPEUc"/>
    <property type="match status" value="1"/>
</dbReference>
<dbReference type="OrthoDB" id="47179at2759"/>
<dbReference type="GO" id="GO:0003917">
    <property type="term" value="F:DNA topoisomerase type I (single strand cut, ATP-independent) activity"/>
    <property type="evidence" value="ECO:0007669"/>
    <property type="project" value="UniProtKB-UniRule"/>
</dbReference>
<dbReference type="Pfam" id="PF14370">
    <property type="entry name" value="Topo_C_assoc"/>
    <property type="match status" value="1"/>
</dbReference>
<evidence type="ECO:0000256" key="7">
    <source>
        <dbReference type="RuleBase" id="RU365101"/>
    </source>
</evidence>
<dbReference type="PANTHER" id="PTHR10290">
    <property type="entry name" value="DNA TOPOISOMERASE I"/>
    <property type="match status" value="1"/>
</dbReference>
<comment type="caution">
    <text evidence="11">The sequence shown here is derived from an EMBL/GenBank/DDBJ whole genome shotgun (WGS) entry which is preliminary data.</text>
</comment>
<dbReference type="GO" id="GO:0006260">
    <property type="term" value="P:DNA replication"/>
    <property type="evidence" value="ECO:0007669"/>
    <property type="project" value="TreeGrafter"/>
</dbReference>
<organism evidence="11 12">
    <name type="scientific">Dissophora globulifera</name>
    <dbReference type="NCBI Taxonomy" id="979702"/>
    <lineage>
        <taxon>Eukaryota</taxon>
        <taxon>Fungi</taxon>
        <taxon>Fungi incertae sedis</taxon>
        <taxon>Mucoromycota</taxon>
        <taxon>Mortierellomycotina</taxon>
        <taxon>Mortierellomycetes</taxon>
        <taxon>Mortierellales</taxon>
        <taxon>Mortierellaceae</taxon>
        <taxon>Dissophora</taxon>
    </lineage>
</organism>
<evidence type="ECO:0000256" key="4">
    <source>
        <dbReference type="ARBA" id="ARBA00023125"/>
    </source>
</evidence>
<dbReference type="InterPro" id="IPR051062">
    <property type="entry name" value="Topoisomerase_IB"/>
</dbReference>
<dbReference type="InterPro" id="IPR008336">
    <property type="entry name" value="TopoI_DNA-bd_euk"/>
</dbReference>
<evidence type="ECO:0000256" key="2">
    <source>
        <dbReference type="ARBA" id="ARBA00006645"/>
    </source>
</evidence>
<dbReference type="GO" id="GO:0003677">
    <property type="term" value="F:DNA binding"/>
    <property type="evidence" value="ECO:0007669"/>
    <property type="project" value="UniProtKB-UniRule"/>
</dbReference>
<evidence type="ECO:0000256" key="3">
    <source>
        <dbReference type="ARBA" id="ARBA00023029"/>
    </source>
</evidence>
<comment type="catalytic activity">
    <reaction evidence="1 6 7">
        <text>ATP-independent breakage of single-stranded DNA, followed by passage and rejoining.</text>
        <dbReference type="EC" id="5.6.2.1"/>
    </reaction>
</comment>
<dbReference type="FunFam" id="1.10.10.41:FF:000001">
    <property type="entry name" value="DNA topoisomerase I"/>
    <property type="match status" value="1"/>
</dbReference>
<dbReference type="Pfam" id="PF02919">
    <property type="entry name" value="Topoisom_I_N"/>
    <property type="match status" value="1"/>
</dbReference>
<evidence type="ECO:0000256" key="6">
    <source>
        <dbReference type="PROSITE-ProRule" id="PRU01382"/>
    </source>
</evidence>
<dbReference type="CDD" id="cd00660">
    <property type="entry name" value="Topoisomer_IB_N"/>
    <property type="match status" value="1"/>
</dbReference>
<evidence type="ECO:0000313" key="11">
    <source>
        <dbReference type="EMBL" id="KAG0327697.1"/>
    </source>
</evidence>
<evidence type="ECO:0000256" key="1">
    <source>
        <dbReference type="ARBA" id="ARBA00000213"/>
    </source>
</evidence>
<keyword evidence="5 6" id="KW-0413">Isomerase</keyword>